<keyword evidence="6" id="KW-1185">Reference proteome</keyword>
<evidence type="ECO:0000256" key="3">
    <source>
        <dbReference type="SAM" id="MobiDB-lite"/>
    </source>
</evidence>
<dbReference type="EMBL" id="CAXAMN010002225">
    <property type="protein sequence ID" value="CAK8998584.1"/>
    <property type="molecule type" value="Genomic_DNA"/>
</dbReference>
<proteinExistence type="inferred from homology"/>
<sequence length="272" mass="30191">MAEGVEMSPEDQAAAEVADLWRAAPGQEVDSAVIWLHHQGESEAIQQMMFNDFTIPNAGRVRWLWPRAPLQPSSIRGHSLVLQWFDVKEYPICRTVRGVPDRPRKGEDPEDVQKAVARVEAAVKALEVEGVPRRRILLGGFGMGGALVLKTVLQSREPFAGGVVCSAWLPCAEDLAESLREGGITTEMLWCHGARDSVVEPVLAAQQAKMLKEAGVQIRFQLFPEAQFELSREPLLAVQAFIARCLKMEEKDEEEPPELPTDGTQSALWLHH</sequence>
<accession>A0ABP0IB28</accession>
<dbReference type="PANTHER" id="PTHR10655">
    <property type="entry name" value="LYSOPHOSPHOLIPASE-RELATED"/>
    <property type="match status" value="1"/>
</dbReference>
<dbReference type="Proteomes" id="UP001642484">
    <property type="component" value="Unassembled WGS sequence"/>
</dbReference>
<dbReference type="Gene3D" id="3.40.50.1820">
    <property type="entry name" value="alpha/beta hydrolase"/>
    <property type="match status" value="1"/>
</dbReference>
<dbReference type="PANTHER" id="PTHR10655:SF17">
    <property type="entry name" value="LYSOPHOSPHOLIPASE-LIKE PROTEIN 1"/>
    <property type="match status" value="1"/>
</dbReference>
<dbReference type="SUPFAM" id="SSF53474">
    <property type="entry name" value="alpha/beta-Hydrolases"/>
    <property type="match status" value="1"/>
</dbReference>
<protein>
    <recommendedName>
        <fullName evidence="4">Phospholipase/carboxylesterase/thioesterase domain-containing protein</fullName>
    </recommendedName>
</protein>
<evidence type="ECO:0000256" key="1">
    <source>
        <dbReference type="ARBA" id="ARBA00006499"/>
    </source>
</evidence>
<feature type="region of interest" description="Disordered" evidence="3">
    <location>
        <begin position="251"/>
        <end position="272"/>
    </location>
</feature>
<comment type="caution">
    <text evidence="5">The sequence shown here is derived from an EMBL/GenBank/DDBJ whole genome shotgun (WGS) entry which is preliminary data.</text>
</comment>
<keyword evidence="2" id="KW-0378">Hydrolase</keyword>
<organism evidence="5 6">
    <name type="scientific">Durusdinium trenchii</name>
    <dbReference type="NCBI Taxonomy" id="1381693"/>
    <lineage>
        <taxon>Eukaryota</taxon>
        <taxon>Sar</taxon>
        <taxon>Alveolata</taxon>
        <taxon>Dinophyceae</taxon>
        <taxon>Suessiales</taxon>
        <taxon>Symbiodiniaceae</taxon>
        <taxon>Durusdinium</taxon>
    </lineage>
</organism>
<dbReference type="InterPro" id="IPR029058">
    <property type="entry name" value="AB_hydrolase_fold"/>
</dbReference>
<dbReference type="InterPro" id="IPR050565">
    <property type="entry name" value="LYPA1-2/EST-like"/>
</dbReference>
<feature type="domain" description="Phospholipase/carboxylesterase/thioesterase" evidence="4">
    <location>
        <begin position="24"/>
        <end position="245"/>
    </location>
</feature>
<evidence type="ECO:0000256" key="2">
    <source>
        <dbReference type="ARBA" id="ARBA00022801"/>
    </source>
</evidence>
<reference evidence="5 6" key="1">
    <citation type="submission" date="2024-02" db="EMBL/GenBank/DDBJ databases">
        <authorList>
            <person name="Chen Y."/>
            <person name="Shah S."/>
            <person name="Dougan E. K."/>
            <person name="Thang M."/>
            <person name="Chan C."/>
        </authorList>
    </citation>
    <scope>NUCLEOTIDE SEQUENCE [LARGE SCALE GENOMIC DNA]</scope>
</reference>
<evidence type="ECO:0000313" key="5">
    <source>
        <dbReference type="EMBL" id="CAK8998584.1"/>
    </source>
</evidence>
<feature type="compositionally biased region" description="Polar residues" evidence="3">
    <location>
        <begin position="262"/>
        <end position="272"/>
    </location>
</feature>
<evidence type="ECO:0000259" key="4">
    <source>
        <dbReference type="Pfam" id="PF02230"/>
    </source>
</evidence>
<name>A0ABP0IB28_9DINO</name>
<evidence type="ECO:0000313" key="6">
    <source>
        <dbReference type="Proteomes" id="UP001642484"/>
    </source>
</evidence>
<dbReference type="InterPro" id="IPR003140">
    <property type="entry name" value="PLipase/COase/thioEstase"/>
</dbReference>
<dbReference type="Pfam" id="PF02230">
    <property type="entry name" value="Abhydrolase_2"/>
    <property type="match status" value="1"/>
</dbReference>
<comment type="similarity">
    <text evidence="1">Belongs to the AB hydrolase superfamily. AB hydrolase 2 family.</text>
</comment>
<gene>
    <name evidence="5" type="ORF">CCMP2556_LOCUS5305</name>
</gene>